<dbReference type="SUPFAM" id="SSF53271">
    <property type="entry name" value="PRTase-like"/>
    <property type="match status" value="1"/>
</dbReference>
<dbReference type="STRING" id="2748.CDIV41_120031"/>
<evidence type="ECO:0000313" key="3">
    <source>
        <dbReference type="EMBL" id="TFJ30389.1"/>
    </source>
</evidence>
<name>A0A2R7ZY16_CARDV</name>
<dbReference type="EMBL" id="NRPP01000002">
    <property type="protein sequence ID" value="TFJ30389.1"/>
    <property type="molecule type" value="Genomic_DNA"/>
</dbReference>
<feature type="domain" description="Phosphoribosyltransferase" evidence="2">
    <location>
        <begin position="163"/>
        <end position="226"/>
    </location>
</feature>
<proteinExistence type="inferred from homology"/>
<evidence type="ECO:0000259" key="2">
    <source>
        <dbReference type="Pfam" id="PF00156"/>
    </source>
</evidence>
<dbReference type="RefSeq" id="WP_074401366.1">
    <property type="nucleotide sequence ID" value="NZ_CBCPJQ010000004.1"/>
</dbReference>
<comment type="caution">
    <text evidence="3">The sequence shown here is derived from an EMBL/GenBank/DDBJ whole genome shotgun (WGS) entry which is preliminary data.</text>
</comment>
<dbReference type="Proteomes" id="UP000297938">
    <property type="component" value="Unassembled WGS sequence"/>
</dbReference>
<accession>A0A2R7ZY16</accession>
<comment type="similarity">
    <text evidence="1">Belongs to the ComF/GntX family.</text>
</comment>
<dbReference type="InterPro" id="IPR051910">
    <property type="entry name" value="ComF/GntX_DNA_util-trans"/>
</dbReference>
<evidence type="ECO:0000313" key="4">
    <source>
        <dbReference type="Proteomes" id="UP000297938"/>
    </source>
</evidence>
<sequence>MLECLFCGQQEIKKLTLKEILFFTKATQENLCRKCKKELIPLKQFLTCKGCGRKAKKRDLCAECLKWQLIYPEVELRHVALYEYNSLIKEWMERFKFQGDYRLRNLFNEEVKTNLKIDKKNIIVPIPISETSYQKRGFNQVTAILKAAEIPYTNCLANETNQLKQSSKTRKERLEMKQPFQLESEKISFIKNQSLLIVDDVYTTGRTILYAKDILMKNGAKKVSSFSIAR</sequence>
<gene>
    <name evidence="3" type="ORF">CKN69_00320</name>
</gene>
<dbReference type="Gene3D" id="3.40.50.2020">
    <property type="match status" value="1"/>
</dbReference>
<dbReference type="InterPro" id="IPR000836">
    <property type="entry name" value="PRTase_dom"/>
</dbReference>
<dbReference type="PANTHER" id="PTHR47505:SF1">
    <property type="entry name" value="DNA UTILIZATION PROTEIN YHGH"/>
    <property type="match status" value="1"/>
</dbReference>
<dbReference type="AlphaFoldDB" id="A0A2R7ZY16"/>
<reference evidence="3 4" key="1">
    <citation type="journal article" date="2018" name="Int. J. Food Microbiol.">
        <title>Growth of Carnobacterium spp. isolated from chilled vacuum-packaged meat under relevant acidic conditions.</title>
        <authorList>
            <person name="Zhang P."/>
            <person name="Badoni M."/>
            <person name="Ganzle M."/>
            <person name="Yang X."/>
        </authorList>
    </citation>
    <scope>NUCLEOTIDE SEQUENCE [LARGE SCALE GENOMIC DNA]</scope>
    <source>
        <strain evidence="3 4">B2</strain>
    </source>
</reference>
<evidence type="ECO:0000256" key="1">
    <source>
        <dbReference type="ARBA" id="ARBA00008007"/>
    </source>
</evidence>
<dbReference type="Pfam" id="PF00156">
    <property type="entry name" value="Pribosyltran"/>
    <property type="match status" value="1"/>
</dbReference>
<organism evidence="3 4">
    <name type="scientific">Carnobacterium divergens</name>
    <name type="common">Lactobacillus divergens</name>
    <dbReference type="NCBI Taxonomy" id="2748"/>
    <lineage>
        <taxon>Bacteria</taxon>
        <taxon>Bacillati</taxon>
        <taxon>Bacillota</taxon>
        <taxon>Bacilli</taxon>
        <taxon>Lactobacillales</taxon>
        <taxon>Carnobacteriaceae</taxon>
        <taxon>Carnobacterium</taxon>
    </lineage>
</organism>
<dbReference type="PANTHER" id="PTHR47505">
    <property type="entry name" value="DNA UTILIZATION PROTEIN YHGH"/>
    <property type="match status" value="1"/>
</dbReference>
<dbReference type="CDD" id="cd06223">
    <property type="entry name" value="PRTases_typeI"/>
    <property type="match status" value="1"/>
</dbReference>
<dbReference type="SUPFAM" id="SSF161187">
    <property type="entry name" value="YfgJ-like"/>
    <property type="match status" value="1"/>
</dbReference>
<protein>
    <recommendedName>
        <fullName evidence="2">Phosphoribosyltransferase domain-containing protein</fullName>
    </recommendedName>
</protein>
<dbReference type="InterPro" id="IPR029057">
    <property type="entry name" value="PRTase-like"/>
</dbReference>